<feature type="transmembrane region" description="Helical" evidence="1">
    <location>
        <begin position="49"/>
        <end position="73"/>
    </location>
</feature>
<gene>
    <name evidence="2" type="ORF">BECKLPF1236B_GA0070989_112517</name>
</gene>
<dbReference type="AlphaFoldDB" id="A0A450WL96"/>
<keyword evidence="1" id="KW-1133">Transmembrane helix</keyword>
<accession>A0A450WL96</accession>
<keyword evidence="1" id="KW-0472">Membrane</keyword>
<sequence length="113" mass="12384">MLFTGSGLEAKVLMPFAAPLLVFVAFFLLVDGLHLVLDHALAGLADMKVPALITTVCYWEIGLLAGITFGFVLEFSVLGLWWGLTLGVIAAVTFDLLRFRWVVHKFQACINNS</sequence>
<evidence type="ECO:0000256" key="1">
    <source>
        <dbReference type="SAM" id="Phobius"/>
    </source>
</evidence>
<keyword evidence="1" id="KW-0812">Transmembrane</keyword>
<name>A0A450WL96_9GAMM</name>
<feature type="transmembrane region" description="Helical" evidence="1">
    <location>
        <begin position="12"/>
        <end position="37"/>
    </location>
</feature>
<proteinExistence type="predicted"/>
<reference evidence="2" key="1">
    <citation type="submission" date="2019-02" db="EMBL/GenBank/DDBJ databases">
        <authorList>
            <person name="Gruber-Vodicka R. H."/>
            <person name="Seah K. B. B."/>
        </authorList>
    </citation>
    <scope>NUCLEOTIDE SEQUENCE</scope>
    <source>
        <strain evidence="2">BECK_S313</strain>
    </source>
</reference>
<evidence type="ECO:0000313" key="2">
    <source>
        <dbReference type="EMBL" id="VFK17812.1"/>
    </source>
</evidence>
<organism evidence="2">
    <name type="scientific">Candidatus Kentrum sp. LPFa</name>
    <dbReference type="NCBI Taxonomy" id="2126335"/>
    <lineage>
        <taxon>Bacteria</taxon>
        <taxon>Pseudomonadati</taxon>
        <taxon>Pseudomonadota</taxon>
        <taxon>Gammaproteobacteria</taxon>
        <taxon>Candidatus Kentrum</taxon>
    </lineage>
</organism>
<feature type="transmembrane region" description="Helical" evidence="1">
    <location>
        <begin position="79"/>
        <end position="97"/>
    </location>
</feature>
<dbReference type="EMBL" id="CAADFK010000125">
    <property type="protein sequence ID" value="VFK17812.1"/>
    <property type="molecule type" value="Genomic_DNA"/>
</dbReference>
<protein>
    <submittedName>
        <fullName evidence="2">MatE</fullName>
    </submittedName>
</protein>